<dbReference type="InterPro" id="IPR005025">
    <property type="entry name" value="FMN_Rdtase-like_dom"/>
</dbReference>
<dbReference type="EMBL" id="CP053085">
    <property type="protein sequence ID" value="QJR35842.1"/>
    <property type="molecule type" value="Genomic_DNA"/>
</dbReference>
<feature type="domain" description="NADPH-dependent FMN reductase-like" evidence="1">
    <location>
        <begin position="1"/>
        <end position="136"/>
    </location>
</feature>
<dbReference type="GO" id="GO:0010181">
    <property type="term" value="F:FMN binding"/>
    <property type="evidence" value="ECO:0007669"/>
    <property type="project" value="TreeGrafter"/>
</dbReference>
<keyword evidence="3" id="KW-1185">Reference proteome</keyword>
<dbReference type="AlphaFoldDB" id="A0A6M4ISP9"/>
<organism evidence="2 3">
    <name type="scientific">Gemmatimonas groenlandica</name>
    <dbReference type="NCBI Taxonomy" id="2732249"/>
    <lineage>
        <taxon>Bacteria</taxon>
        <taxon>Pseudomonadati</taxon>
        <taxon>Gemmatimonadota</taxon>
        <taxon>Gemmatimonadia</taxon>
        <taxon>Gemmatimonadales</taxon>
        <taxon>Gemmatimonadaceae</taxon>
        <taxon>Gemmatimonas</taxon>
    </lineage>
</organism>
<name>A0A6M4ISP9_9BACT</name>
<dbReference type="Proteomes" id="UP000500938">
    <property type="component" value="Chromosome"/>
</dbReference>
<gene>
    <name evidence="2" type="ORF">HKW67_10130</name>
</gene>
<dbReference type="KEGG" id="ggr:HKW67_10130"/>
<proteinExistence type="predicted"/>
<dbReference type="GO" id="GO:0016491">
    <property type="term" value="F:oxidoreductase activity"/>
    <property type="evidence" value="ECO:0007669"/>
    <property type="project" value="InterPro"/>
</dbReference>
<dbReference type="InterPro" id="IPR029039">
    <property type="entry name" value="Flavoprotein-like_sf"/>
</dbReference>
<dbReference type="RefSeq" id="WP_171225272.1">
    <property type="nucleotide sequence ID" value="NZ_CP053085.1"/>
</dbReference>
<dbReference type="Gene3D" id="3.40.50.360">
    <property type="match status" value="1"/>
</dbReference>
<dbReference type="InterPro" id="IPR050712">
    <property type="entry name" value="NAD(P)H-dep_reductase"/>
</dbReference>
<evidence type="ECO:0000259" key="1">
    <source>
        <dbReference type="Pfam" id="PF03358"/>
    </source>
</evidence>
<evidence type="ECO:0000313" key="3">
    <source>
        <dbReference type="Proteomes" id="UP000500938"/>
    </source>
</evidence>
<dbReference type="SUPFAM" id="SSF52218">
    <property type="entry name" value="Flavoproteins"/>
    <property type="match status" value="1"/>
</dbReference>
<accession>A0A6M4ISP9</accession>
<dbReference type="PANTHER" id="PTHR30543:SF21">
    <property type="entry name" value="NAD(P)H-DEPENDENT FMN REDUCTASE LOT6"/>
    <property type="match status" value="1"/>
</dbReference>
<protein>
    <submittedName>
        <fullName evidence="2">NAD(P)H-dependent oxidoreductase</fullName>
    </submittedName>
</protein>
<sequence>MRILAISGSLRARSSNTELLRAAALVSPTVFAVELYAELGALPHFNPDLDHESAVPPDSVARLRAQVGAADAVLISSPEYAHGVPGSLKNVLDWLVSAPEMYHKPVGLLTASGASAHGPAALEEILRTMSTQVVPAASRVVALNGRRLDAAQILEDTALTDVLREVLEALRAAVTSPAALESRSP</sequence>
<reference evidence="2 3" key="1">
    <citation type="submission" date="2020-05" db="EMBL/GenBank/DDBJ databases">
        <title>Complete genome sequence of Gemmatimonas greenlandica TET16.</title>
        <authorList>
            <person name="Zeng Y."/>
        </authorList>
    </citation>
    <scope>NUCLEOTIDE SEQUENCE [LARGE SCALE GENOMIC DNA]</scope>
    <source>
        <strain evidence="2 3">TET16</strain>
    </source>
</reference>
<evidence type="ECO:0000313" key="2">
    <source>
        <dbReference type="EMBL" id="QJR35842.1"/>
    </source>
</evidence>
<dbReference type="Pfam" id="PF03358">
    <property type="entry name" value="FMN_red"/>
    <property type="match status" value="1"/>
</dbReference>
<dbReference type="PANTHER" id="PTHR30543">
    <property type="entry name" value="CHROMATE REDUCTASE"/>
    <property type="match status" value="1"/>
</dbReference>
<dbReference type="GO" id="GO:0005829">
    <property type="term" value="C:cytosol"/>
    <property type="evidence" value="ECO:0007669"/>
    <property type="project" value="TreeGrafter"/>
</dbReference>